<reference evidence="2" key="1">
    <citation type="submission" date="2022-01" db="EMBL/GenBank/DDBJ databases">
        <title>Colwellia maritima, isolated from seawater.</title>
        <authorList>
            <person name="Kristyanto S."/>
            <person name="Jung J."/>
            <person name="Jeon C.O."/>
        </authorList>
    </citation>
    <scope>NUCLEOTIDE SEQUENCE</scope>
    <source>
        <strain evidence="2">MSW7</strain>
    </source>
</reference>
<evidence type="ECO:0000313" key="2">
    <source>
        <dbReference type="EMBL" id="MCI2283863.1"/>
    </source>
</evidence>
<feature type="compositionally biased region" description="Acidic residues" evidence="1">
    <location>
        <begin position="39"/>
        <end position="49"/>
    </location>
</feature>
<dbReference type="Proteomes" id="UP001139646">
    <property type="component" value="Unassembled WGS sequence"/>
</dbReference>
<dbReference type="EMBL" id="JAKKSL010000002">
    <property type="protein sequence ID" value="MCI2283863.1"/>
    <property type="molecule type" value="Genomic_DNA"/>
</dbReference>
<gene>
    <name evidence="2" type="ORF">L3081_11215</name>
</gene>
<feature type="compositionally biased region" description="Basic and acidic residues" evidence="1">
    <location>
        <begin position="63"/>
        <end position="81"/>
    </location>
</feature>
<organism evidence="2 3">
    <name type="scientific">Colwellia maritima</name>
    <dbReference type="NCBI Taxonomy" id="2912588"/>
    <lineage>
        <taxon>Bacteria</taxon>
        <taxon>Pseudomonadati</taxon>
        <taxon>Pseudomonadota</taxon>
        <taxon>Gammaproteobacteria</taxon>
        <taxon>Alteromonadales</taxon>
        <taxon>Colwelliaceae</taxon>
        <taxon>Colwellia</taxon>
    </lineage>
</organism>
<feature type="region of interest" description="Disordered" evidence="1">
    <location>
        <begin position="35"/>
        <end position="81"/>
    </location>
</feature>
<evidence type="ECO:0000256" key="1">
    <source>
        <dbReference type="SAM" id="MobiDB-lite"/>
    </source>
</evidence>
<keyword evidence="3" id="KW-1185">Reference proteome</keyword>
<sequence>MKYINDLTYLSHIAQTKQLVKDKKQKNKYRQTVLLNDDSISENEPEELVETTPNIEQENIEQENDRRAGNDRRKEDQDRGRYVESRLNKNRRHKKELRIII</sequence>
<protein>
    <submittedName>
        <fullName evidence="2">Uncharacterized protein</fullName>
    </submittedName>
</protein>
<evidence type="ECO:0000313" key="3">
    <source>
        <dbReference type="Proteomes" id="UP001139646"/>
    </source>
</evidence>
<proteinExistence type="predicted"/>
<dbReference type="RefSeq" id="WP_242286160.1">
    <property type="nucleotide sequence ID" value="NZ_JAKKSL010000002.1"/>
</dbReference>
<comment type="caution">
    <text evidence="2">The sequence shown here is derived from an EMBL/GenBank/DDBJ whole genome shotgun (WGS) entry which is preliminary data.</text>
</comment>
<accession>A0ABS9X0T4</accession>
<name>A0ABS9X0T4_9GAMM</name>